<dbReference type="Proteomes" id="UP000824596">
    <property type="component" value="Unassembled WGS sequence"/>
</dbReference>
<evidence type="ECO:0000313" key="2">
    <source>
        <dbReference type="Proteomes" id="UP000824596"/>
    </source>
</evidence>
<accession>A0A9P8MNC3</accession>
<dbReference type="OrthoDB" id="4505556at2759"/>
<gene>
    <name evidence="1" type="ORF">HRG_10827</name>
</gene>
<organism evidence="1 2">
    <name type="scientific">Hirsutella rhossiliensis</name>
    <dbReference type="NCBI Taxonomy" id="111463"/>
    <lineage>
        <taxon>Eukaryota</taxon>
        <taxon>Fungi</taxon>
        <taxon>Dikarya</taxon>
        <taxon>Ascomycota</taxon>
        <taxon>Pezizomycotina</taxon>
        <taxon>Sordariomycetes</taxon>
        <taxon>Hypocreomycetidae</taxon>
        <taxon>Hypocreales</taxon>
        <taxon>Ophiocordycipitaceae</taxon>
        <taxon>Hirsutella</taxon>
    </lineage>
</organism>
<evidence type="ECO:0000313" key="1">
    <source>
        <dbReference type="EMBL" id="KAH0958132.1"/>
    </source>
</evidence>
<keyword evidence="2" id="KW-1185">Reference proteome</keyword>
<protein>
    <submittedName>
        <fullName evidence="1">Uncharacterized protein</fullName>
    </submittedName>
</protein>
<proteinExistence type="predicted"/>
<sequence>MATSTIRQKPGTITVDGLRIVVNVGNGGRDNAQPQGLGHRVWPELTLNGAHNKRDLANLRLVNHRFCTLATNVLFSHIGVSYDVDKSDEANAARLRKLLSLSDDIYHSSNRRVRVNFNVPATPQQLDQINN</sequence>
<reference evidence="1" key="1">
    <citation type="submission" date="2021-09" db="EMBL/GenBank/DDBJ databases">
        <title>A high-quality genome of the endoparasitic fungus Hirsutella rhossiliensis with a comparison of Hirsutella genomes reveals transposable elements contributing to genome size variation.</title>
        <authorList>
            <person name="Lin R."/>
            <person name="Jiao Y."/>
            <person name="Sun X."/>
            <person name="Ling J."/>
            <person name="Xie B."/>
            <person name="Cheng X."/>
        </authorList>
    </citation>
    <scope>NUCLEOTIDE SEQUENCE</scope>
    <source>
        <strain evidence="1">HR02</strain>
    </source>
</reference>
<dbReference type="AlphaFoldDB" id="A0A9P8MNC3"/>
<name>A0A9P8MNC3_9HYPO</name>
<dbReference type="RefSeq" id="XP_044715646.1">
    <property type="nucleotide sequence ID" value="XM_044869297.1"/>
</dbReference>
<dbReference type="EMBL" id="JAIZPD010000017">
    <property type="protein sequence ID" value="KAH0958132.1"/>
    <property type="molecule type" value="Genomic_DNA"/>
</dbReference>
<dbReference type="GeneID" id="68359955"/>
<comment type="caution">
    <text evidence="1">The sequence shown here is derived from an EMBL/GenBank/DDBJ whole genome shotgun (WGS) entry which is preliminary data.</text>
</comment>